<proteinExistence type="predicted"/>
<gene>
    <name evidence="2" type="primary">LOC142179975</name>
</gene>
<organism evidence="1 2">
    <name type="scientific">Nicotiana tabacum</name>
    <name type="common">Common tobacco</name>
    <dbReference type="NCBI Taxonomy" id="4097"/>
    <lineage>
        <taxon>Eukaryota</taxon>
        <taxon>Viridiplantae</taxon>
        <taxon>Streptophyta</taxon>
        <taxon>Embryophyta</taxon>
        <taxon>Tracheophyta</taxon>
        <taxon>Spermatophyta</taxon>
        <taxon>Magnoliopsida</taxon>
        <taxon>eudicotyledons</taxon>
        <taxon>Gunneridae</taxon>
        <taxon>Pentapetalae</taxon>
        <taxon>asterids</taxon>
        <taxon>lamiids</taxon>
        <taxon>Solanales</taxon>
        <taxon>Solanaceae</taxon>
        <taxon>Nicotianoideae</taxon>
        <taxon>Nicotianeae</taxon>
        <taxon>Nicotiana</taxon>
    </lineage>
</organism>
<dbReference type="Proteomes" id="UP000790787">
    <property type="component" value="Chromosome 4"/>
</dbReference>
<accession>A0AC58UBW8</accession>
<name>A0AC58UBW8_TOBAC</name>
<reference evidence="1" key="1">
    <citation type="journal article" date="2014" name="Nat. Commun.">
        <title>The tobacco genome sequence and its comparison with those of tomato and potato.</title>
        <authorList>
            <person name="Sierro N."/>
            <person name="Battey J.N."/>
            <person name="Ouadi S."/>
            <person name="Bakaher N."/>
            <person name="Bovet L."/>
            <person name="Willig A."/>
            <person name="Goepfert S."/>
            <person name="Peitsch M.C."/>
            <person name="Ivanov N.V."/>
        </authorList>
    </citation>
    <scope>NUCLEOTIDE SEQUENCE [LARGE SCALE GENOMIC DNA]</scope>
</reference>
<evidence type="ECO:0000313" key="2">
    <source>
        <dbReference type="RefSeq" id="XP_075106983.1"/>
    </source>
</evidence>
<protein>
    <submittedName>
        <fullName evidence="2">Uncharacterized protein LOC142179975</fullName>
    </submittedName>
</protein>
<evidence type="ECO:0000313" key="1">
    <source>
        <dbReference type="Proteomes" id="UP000790787"/>
    </source>
</evidence>
<reference evidence="2" key="2">
    <citation type="submission" date="2025-08" db="UniProtKB">
        <authorList>
            <consortium name="RefSeq"/>
        </authorList>
    </citation>
    <scope>IDENTIFICATION</scope>
    <source>
        <tissue evidence="2">Leaf</tissue>
    </source>
</reference>
<dbReference type="RefSeq" id="XP_075106983.1">
    <property type="nucleotide sequence ID" value="XM_075250882.1"/>
</dbReference>
<keyword evidence="1" id="KW-1185">Reference proteome</keyword>
<sequence>MEMTDEDNGSTQEVVAVAPVIDQHHPLFMQSSDTPGSSLITVKLTGPENYTLWSSTMRVSLLEKSKLGFVDGRYPKEKFPPVLHELWEKCNAIVLSWIMNFMSAKLLSGMVYASSAHKVWMDLKETFDKVNGSRVLYLHKQIVTLTQGLSFVYAYFSKLKELWAEFDALIPCPGCGCEESKKYVEHFEYQRLLQFLMGLNETYSQSSNHILNMSPRPSINKAYSMIISKKSRRAMSHSSQLNAKGNLGKNHNFLGNEVTALFSSKRNACAGYGHSGGGNHSASSYRPRKNNLHCDYCNFKGHTRETCYKLNEYPPDFKSKKKGEFGNTVNYAQTNVGNYMTDTPTGPAQAGSTANFAGVSHVQQVSQNFQAGIPQFTQEQYNHILQLLDKQPECSGSAMAVGMLLCGDITKILAKLIVDSGASSHLENDFSLLINAKTVGDKGGKVHLPTGSVAHVSHIGSSSILKDLIVSNVMHIPDFKSSSVDRLGHAALDTLKKLNGFHDFQFVECSSKDKHCTVCPLAKQTRLPFPLSPTLSKSYFYTIHDNIWGHYRVPTYDGKRYFLTLVDDCSRSDNGCELFNSHMSELLQSLGIIHQSSCIYTPQQNGVVERRHKYILEHMRVFECLGYVVTVRRPDKFAPKAYPAVFLGCSAMQKGYRMFGLHTKEFHISRDVVFKEDVFPFQHMSYTSSTLFPVLDLNIVSSISPTNASWSIPTQSTPSSSLVSPASSNSAGPSILLSPASGLTDHVTVNDDPIIAPSAES</sequence>